<organism evidence="2 3">
    <name type="scientific">Thalassospira marina</name>
    <dbReference type="NCBI Taxonomy" id="2048283"/>
    <lineage>
        <taxon>Bacteria</taxon>
        <taxon>Pseudomonadati</taxon>
        <taxon>Pseudomonadota</taxon>
        <taxon>Alphaproteobacteria</taxon>
        <taxon>Rhodospirillales</taxon>
        <taxon>Thalassospiraceae</taxon>
        <taxon>Thalassospira</taxon>
    </lineage>
</organism>
<name>A0A2N3KZP7_9PROT</name>
<dbReference type="OrthoDB" id="7364491at2"/>
<accession>A0A2N3KZP7</accession>
<comment type="caution">
    <text evidence="2">The sequence shown here is derived from an EMBL/GenBank/DDBJ whole genome shotgun (WGS) entry which is preliminary data.</text>
</comment>
<evidence type="ECO:0000313" key="3">
    <source>
        <dbReference type="Proteomes" id="UP000233597"/>
    </source>
</evidence>
<protein>
    <submittedName>
        <fullName evidence="2">Uncharacterized protein</fullName>
    </submittedName>
</protein>
<proteinExistence type="predicted"/>
<dbReference type="EMBL" id="NWTK01000001">
    <property type="protein sequence ID" value="PKR56045.1"/>
    <property type="molecule type" value="Genomic_DNA"/>
</dbReference>
<dbReference type="AlphaFoldDB" id="A0A2N3KZP7"/>
<dbReference type="RefSeq" id="WP_101264033.1">
    <property type="nucleotide sequence ID" value="NZ_NWTK01000001.1"/>
</dbReference>
<evidence type="ECO:0000256" key="1">
    <source>
        <dbReference type="SAM" id="MobiDB-lite"/>
    </source>
</evidence>
<evidence type="ECO:0000313" key="2">
    <source>
        <dbReference type="EMBL" id="PKR56045.1"/>
    </source>
</evidence>
<dbReference type="Proteomes" id="UP000233597">
    <property type="component" value="Unassembled WGS sequence"/>
</dbReference>
<reference evidence="2 3" key="1">
    <citation type="submission" date="2017-09" db="EMBL/GenBank/DDBJ databases">
        <title>Biodiversity and function of Thalassospira species in the particle-attached aromatic-hydrocarbon-degrading consortia from the surface seawater of the South China Sea.</title>
        <authorList>
            <person name="Dong C."/>
            <person name="Liu R."/>
            <person name="Shao Z."/>
        </authorList>
    </citation>
    <scope>NUCLEOTIDE SEQUENCE [LARGE SCALE GENOMIC DNA]</scope>
    <source>
        <strain evidence="2 3">CSC1P2</strain>
    </source>
</reference>
<sequence>MIKRETALPAIYGRCRDLNHNQSHNQDQDRVGTAEDENADNTRLAGLRDELLRSLPADIRRAREAYHRVAEEAAGVMDAKGFVNYQAACKAALAHVESLIKLLRWVREADIAGTKEAGQTETTDRGDDNSDDISRLIADARKALHQAGST</sequence>
<gene>
    <name evidence="2" type="ORF">COO20_02210</name>
</gene>
<feature type="region of interest" description="Disordered" evidence="1">
    <location>
        <begin position="18"/>
        <end position="42"/>
    </location>
</feature>